<dbReference type="InterPro" id="IPR011989">
    <property type="entry name" value="ARM-like"/>
</dbReference>
<dbReference type="SMART" id="SM01343">
    <property type="entry name" value="FATC"/>
    <property type="match status" value="1"/>
</dbReference>
<dbReference type="SUPFAM" id="SSF47212">
    <property type="entry name" value="FKBP12-rapamycin-binding domain of FKBP-rapamycin-associated protein (FRAP)"/>
    <property type="match status" value="1"/>
</dbReference>
<dbReference type="InterPro" id="IPR003151">
    <property type="entry name" value="PIK-rel_kinase_FAT"/>
</dbReference>
<dbReference type="InterPro" id="IPR050517">
    <property type="entry name" value="DDR_Repair_Kinase"/>
</dbReference>
<dbReference type="EC" id="2.7.11.1" evidence="2"/>
<evidence type="ECO:0000256" key="1">
    <source>
        <dbReference type="ARBA" id="ARBA00011031"/>
    </source>
</evidence>
<dbReference type="PROSITE" id="PS51189">
    <property type="entry name" value="FAT"/>
    <property type="match status" value="1"/>
</dbReference>
<dbReference type="Pfam" id="PF02259">
    <property type="entry name" value="FAT"/>
    <property type="match status" value="1"/>
</dbReference>
<dbReference type="Gene3D" id="1.10.1070.11">
    <property type="entry name" value="Phosphatidylinositol 3-/4-kinase, catalytic domain"/>
    <property type="match status" value="1"/>
</dbReference>
<dbReference type="InterPro" id="IPR057564">
    <property type="entry name" value="HEAT_ATR"/>
</dbReference>
<dbReference type="InterPro" id="IPR003152">
    <property type="entry name" value="FATC_dom"/>
</dbReference>
<evidence type="ECO:0000256" key="7">
    <source>
        <dbReference type="ARBA" id="ARBA00022840"/>
    </source>
</evidence>
<evidence type="ECO:0000313" key="15">
    <source>
        <dbReference type="EMBL" id="KAK8886867.1"/>
    </source>
</evidence>
<comment type="similarity">
    <text evidence="1">Belongs to the PI3/PI4-kinase family.</text>
</comment>
<name>A0ABR2K6X6_9EUKA</name>
<dbReference type="PANTHER" id="PTHR11139:SF9">
    <property type="entry name" value="SERINE_THREONINE-PROTEIN KINASE MTOR"/>
    <property type="match status" value="1"/>
</dbReference>
<evidence type="ECO:0000259" key="13">
    <source>
        <dbReference type="PROSITE" id="PS51189"/>
    </source>
</evidence>
<keyword evidence="10" id="KW-0175">Coiled coil</keyword>
<organism evidence="15 16">
    <name type="scientific">Tritrichomonas musculus</name>
    <dbReference type="NCBI Taxonomy" id="1915356"/>
    <lineage>
        <taxon>Eukaryota</taxon>
        <taxon>Metamonada</taxon>
        <taxon>Parabasalia</taxon>
        <taxon>Tritrichomonadida</taxon>
        <taxon>Tritrichomonadidae</taxon>
        <taxon>Tritrichomonas</taxon>
    </lineage>
</organism>
<accession>A0ABR2K6X6</accession>
<feature type="coiled-coil region" evidence="10">
    <location>
        <begin position="1209"/>
        <end position="1236"/>
    </location>
</feature>
<protein>
    <recommendedName>
        <fullName evidence="2">non-specific serine/threonine protein kinase</fullName>
        <ecNumber evidence="2">2.7.11.1</ecNumber>
    </recommendedName>
</protein>
<dbReference type="SUPFAM" id="SSF48371">
    <property type="entry name" value="ARM repeat"/>
    <property type="match status" value="3"/>
</dbReference>
<dbReference type="InterPro" id="IPR000403">
    <property type="entry name" value="PI3/4_kinase_cat_dom"/>
</dbReference>
<dbReference type="PROSITE" id="PS00916">
    <property type="entry name" value="PI3_4_KINASE_2"/>
    <property type="match status" value="1"/>
</dbReference>
<proteinExistence type="inferred from homology"/>
<keyword evidence="6" id="KW-0418">Kinase</keyword>
<dbReference type="InterPro" id="IPR009076">
    <property type="entry name" value="FRB_dom"/>
</dbReference>
<evidence type="ECO:0000259" key="12">
    <source>
        <dbReference type="PROSITE" id="PS50290"/>
    </source>
</evidence>
<dbReference type="PROSITE" id="PS51190">
    <property type="entry name" value="FATC"/>
    <property type="match status" value="1"/>
</dbReference>
<dbReference type="Pfam" id="PF23593">
    <property type="entry name" value="HEAT_ATR"/>
    <property type="match status" value="1"/>
</dbReference>
<evidence type="ECO:0000256" key="4">
    <source>
        <dbReference type="ARBA" id="ARBA00022737"/>
    </source>
</evidence>
<evidence type="ECO:0000313" key="16">
    <source>
        <dbReference type="Proteomes" id="UP001470230"/>
    </source>
</evidence>
<dbReference type="SUPFAM" id="SSF56112">
    <property type="entry name" value="Protein kinase-like (PK-like)"/>
    <property type="match status" value="1"/>
</dbReference>
<reference evidence="15 16" key="1">
    <citation type="submission" date="2024-04" db="EMBL/GenBank/DDBJ databases">
        <title>Tritrichomonas musculus Genome.</title>
        <authorList>
            <person name="Alves-Ferreira E."/>
            <person name="Grigg M."/>
            <person name="Lorenzi H."/>
            <person name="Galac M."/>
        </authorList>
    </citation>
    <scope>NUCLEOTIDE SEQUENCE [LARGE SCALE GENOMIC DNA]</scope>
    <source>
        <strain evidence="15 16">EAF2021</strain>
    </source>
</reference>
<evidence type="ECO:0000256" key="11">
    <source>
        <dbReference type="SAM" id="MobiDB-lite"/>
    </source>
</evidence>
<feature type="domain" description="PI3K/PI4K catalytic" evidence="12">
    <location>
        <begin position="1968"/>
        <end position="2291"/>
    </location>
</feature>
<comment type="caution">
    <text evidence="15">The sequence shown here is derived from an EMBL/GenBank/DDBJ whole genome shotgun (WGS) entry which is preliminary data.</text>
</comment>
<dbReference type="InterPro" id="IPR011009">
    <property type="entry name" value="Kinase-like_dom_sf"/>
</dbReference>
<dbReference type="Gene3D" id="1.20.120.150">
    <property type="entry name" value="FKBP12-rapamycin binding domain"/>
    <property type="match status" value="1"/>
</dbReference>
<dbReference type="InterPro" id="IPR018936">
    <property type="entry name" value="PI3/4_kinase_CS"/>
</dbReference>
<dbReference type="InterPro" id="IPR016024">
    <property type="entry name" value="ARM-type_fold"/>
</dbReference>
<feature type="domain" description="FAT" evidence="13">
    <location>
        <begin position="1152"/>
        <end position="1762"/>
    </location>
</feature>
<dbReference type="Gene3D" id="3.30.1010.10">
    <property type="entry name" value="Phosphatidylinositol 3-kinase Catalytic Subunit, Chain A, domain 4"/>
    <property type="match status" value="1"/>
</dbReference>
<evidence type="ECO:0000259" key="14">
    <source>
        <dbReference type="PROSITE" id="PS51190"/>
    </source>
</evidence>
<dbReference type="Gene3D" id="1.25.10.10">
    <property type="entry name" value="Leucine-rich Repeat Variant"/>
    <property type="match status" value="1"/>
</dbReference>
<keyword evidence="3" id="KW-0808">Transferase</keyword>
<keyword evidence="7" id="KW-0067">ATP-binding</keyword>
<feature type="domain" description="FATC" evidence="14">
    <location>
        <begin position="2275"/>
        <end position="2307"/>
    </location>
</feature>
<evidence type="ECO:0000256" key="9">
    <source>
        <dbReference type="ARBA" id="ARBA00048679"/>
    </source>
</evidence>
<evidence type="ECO:0000256" key="10">
    <source>
        <dbReference type="SAM" id="Coils"/>
    </source>
</evidence>
<dbReference type="PANTHER" id="PTHR11139">
    <property type="entry name" value="ATAXIA TELANGIECTASIA MUTATED ATM -RELATED"/>
    <property type="match status" value="1"/>
</dbReference>
<dbReference type="PROSITE" id="PS50290">
    <property type="entry name" value="PI3_4_KINASE_3"/>
    <property type="match status" value="1"/>
</dbReference>
<dbReference type="InterPro" id="IPR036940">
    <property type="entry name" value="PI3/4_kinase_cat_sf"/>
</dbReference>
<evidence type="ECO:0000256" key="6">
    <source>
        <dbReference type="ARBA" id="ARBA00022777"/>
    </source>
</evidence>
<dbReference type="SMART" id="SM01345">
    <property type="entry name" value="Rapamycin_bind"/>
    <property type="match status" value="1"/>
</dbReference>
<keyword evidence="5" id="KW-0547">Nucleotide-binding</keyword>
<evidence type="ECO:0000256" key="2">
    <source>
        <dbReference type="ARBA" id="ARBA00012513"/>
    </source>
</evidence>
<dbReference type="SMART" id="SM00146">
    <property type="entry name" value="PI3Kc"/>
    <property type="match status" value="1"/>
</dbReference>
<keyword evidence="16" id="KW-1185">Reference proteome</keyword>
<dbReference type="InterPro" id="IPR014009">
    <property type="entry name" value="PIK_FAT"/>
</dbReference>
<evidence type="ECO:0000256" key="8">
    <source>
        <dbReference type="ARBA" id="ARBA00047899"/>
    </source>
</evidence>
<sequence>MRSILHQAQPQNTISEEIIPQNIQNLQNFISDVISSCNDLQSNSFRVAIASFQKFVKAKYQKSLLENEESNFLNDLFCSVSMSKLSNPLHYLVFANALIGADIGNKISKANHIARDIPSLPPSSTPVVYSLLEAILIWLSNILGSTMHIILQPLREKIWNLSSLNKDDPKAITTSLYLLKILLCCFPSSLNANFENIQMLLFSTIQSSHRAIRRLSVRVLECAFKLTKTPHSAHIWPLFDKLSELISNSPSTLKLDVVTSLFKKCERNEKFASAFKFYRFSSDKLNKSDSLLQALPLMYLCSPSIFTDDDRKKIINAYFKAIKRDQVNRNTLCLSAGQTMFMFGQSLHSTFSSDTNKLFQYLYKLSDKSDEVIFAILSLMSDETDEFYEILGKTFSSVSSKIILKGLAKLIQKWPLKAPMIRKKVIGALTTSILNEKSDEVISYAFSSLKMFNITMKDMTNDILMHYSIFLSHQSLKVRKTCSFFLLQMQNMFPSIQLRLLSFVGTEVHEELRVTIFERINGQNSELIMPLMSLFHDSKASIRRLALIKLCEIQDATPFVANYVNEVVSRLKQNVLFTKDDLHSLFTISEKLPNLVQPYSDFLIQKILERPQQTSRVALRLLTLLIPNSNKVSTESLVPLLSSSLNKHSTPHKLLAALNLLIVSLHFTSLRETIRTTHLSLLLKLIELSWTVLRSSKLKLNLFNALIKIGPVSPEKVKQKSYHDSNMMNFVAFLDLTKNPKVSQLLNLSVITSLHTVMEILSDESLVNFQPLAFEALLSILKYFPPTDETIEEEVLQKVIHICRNSMTSMMHNISTLLYIFGDKIGPLMPYLMDSIFENWGKISTTLILRTINMVSLSVPKFFEPYLSKIAVLITTSLSLQPSSVVIEIMATILTFGNLLNTVDYIIIPSFINWIETNAKNTEIANTFLYQFRTILINCEVTKFSTELIKTCIIIVKQNPSLKMNATKILLVLLYQMRDTFFIFLPDLLQLFELKNDEDFNKMVNSINSNSAFDKKINDYYGTPIYEKSAKKFSTIGEIENSKLSFKMPNGDWDAYEWCHWCDEFIPIFLMNSSSRAIVSCNSLCERDYNIRALLFPITFALSAVNDDELQNSVMKIVMESKTVPASVLCHFVRICELLEVSGQQIPISWDVLSEKAIKTGMLPLALRFTEHAFEISPDRAAERLVFLNQSLGLNDAADAVLYYSHEFNETLNKKLGKWEESLKFYTAKLAEDENNKEYKNGKLEALEKLGRFLDLKKEVKGEFSIYSASAALRTFSFDDFKMIMKNLKENKVNDTTNGYNSFVNVQRYRNSEIISNGNKFIPDSYYNDIYSKGEAETDSVIQSLFEVENGSLINTGLKIDSDPADSDQIDFQNFEYEDNNNEIDSDTEIFTFNGVKVNFDFLLYDSIYSILNGNFKSASSNLQKLRERMPDVIFPAVSEDYSRSFSNFCYSCLIEELDDIIQINDLKIQCQSAVKNERENAFVEMAKIENEWKVKFDEVYDHPFFMYDMLMIRSLVLNEEQMIPYFVKFLLANSVNGFTQLSQIVLGKLSPATRESPDVKFAEILMMRHSTGTQNLREMPLVNGIENLTEKSVKEAATVELSKLNNRRDLLASWLFEDGKYADSIHAMEGIEKDWLLWSKANFLLFKENKNVDFLKICFNGVLNGLQKSDEKSGNSRKLDFSLKILSLLFEYQDTPEICDMLLNSLPKIDPSTWLILLPQIIARISSSNKKVRETVHSLVMHICTSYPNPVLSSLIVPLKTESDEKHQIALELVDKIKEVFPLLVEDAFQIFNEILKIAQTQWETWHNALDEASKALIHRKDKEPTYQLLDTLHKQLNKNPESLYEVCFASQYGSLLSVAEENLKKSIFTSNDLSSSSTSTSTTFSSSSSSLVDNKGDDNSTGFGGCNNVYFNEAWTIYVEVFKELHSFIQTLNKVSLVDVSPSLASLPQRRTSMHVPGTTTTIHHFDDTLTIIKSKQRPRKIAIYGEDGVKKTFLLKPNEDTRLDQRAMQLFTIISRFLSKRLQIETYQVLPISSKVGLIGWLEDTETMFELIRTERKKLSISMLAEMNCLNEKEKELIMKDVVSINEDKAVRKKQLSMRIYALKRMISQTRCDEIRNFLMETSINANNWVERRMTYTCSLAVTSIAGYLIGVGDRHLQNIMMKSKTAKIVHIDFGDCFEVLKKRNRWPEVVPFRLTRVLLNGLEVTQVDGTFRKRCEEVMAVMRENGEVISELLETFIYDPLINCEKIFGDPKEIIGRIKDKLNGNDFSTEKPLNVEQQIDCLIKDATDIKNLAVMFSGWNPWF</sequence>
<comment type="catalytic activity">
    <reaction evidence="8">
        <text>L-threonyl-[protein] + ATP = O-phospho-L-threonyl-[protein] + ADP + H(+)</text>
        <dbReference type="Rhea" id="RHEA:46608"/>
        <dbReference type="Rhea" id="RHEA-COMP:11060"/>
        <dbReference type="Rhea" id="RHEA-COMP:11605"/>
        <dbReference type="ChEBI" id="CHEBI:15378"/>
        <dbReference type="ChEBI" id="CHEBI:30013"/>
        <dbReference type="ChEBI" id="CHEBI:30616"/>
        <dbReference type="ChEBI" id="CHEBI:61977"/>
        <dbReference type="ChEBI" id="CHEBI:456216"/>
        <dbReference type="EC" id="2.7.11.1"/>
    </reaction>
</comment>
<gene>
    <name evidence="15" type="ORF">M9Y10_037900</name>
</gene>
<dbReference type="Proteomes" id="UP001470230">
    <property type="component" value="Unassembled WGS sequence"/>
</dbReference>
<evidence type="ECO:0000256" key="3">
    <source>
        <dbReference type="ARBA" id="ARBA00022679"/>
    </source>
</evidence>
<feature type="region of interest" description="Disordered" evidence="11">
    <location>
        <begin position="1872"/>
        <end position="1895"/>
    </location>
</feature>
<dbReference type="InterPro" id="IPR036738">
    <property type="entry name" value="FRB_sf"/>
</dbReference>
<evidence type="ECO:0000256" key="5">
    <source>
        <dbReference type="ARBA" id="ARBA00022741"/>
    </source>
</evidence>
<comment type="catalytic activity">
    <reaction evidence="9">
        <text>L-seryl-[protein] + ATP = O-phospho-L-seryl-[protein] + ADP + H(+)</text>
        <dbReference type="Rhea" id="RHEA:17989"/>
        <dbReference type="Rhea" id="RHEA-COMP:9863"/>
        <dbReference type="Rhea" id="RHEA-COMP:11604"/>
        <dbReference type="ChEBI" id="CHEBI:15378"/>
        <dbReference type="ChEBI" id="CHEBI:29999"/>
        <dbReference type="ChEBI" id="CHEBI:30616"/>
        <dbReference type="ChEBI" id="CHEBI:83421"/>
        <dbReference type="ChEBI" id="CHEBI:456216"/>
        <dbReference type="EC" id="2.7.11.1"/>
    </reaction>
</comment>
<dbReference type="EMBL" id="JAPFFF010000006">
    <property type="protein sequence ID" value="KAK8886867.1"/>
    <property type="molecule type" value="Genomic_DNA"/>
</dbReference>
<dbReference type="Pfam" id="PF00454">
    <property type="entry name" value="PI3_PI4_kinase"/>
    <property type="match status" value="1"/>
</dbReference>
<feature type="compositionally biased region" description="Low complexity" evidence="11">
    <location>
        <begin position="1876"/>
        <end position="1892"/>
    </location>
</feature>
<dbReference type="Pfam" id="PF08771">
    <property type="entry name" value="FRB_dom"/>
    <property type="match status" value="1"/>
</dbReference>
<keyword evidence="4" id="KW-0677">Repeat</keyword>
<dbReference type="Pfam" id="PF02260">
    <property type="entry name" value="FATC"/>
    <property type="match status" value="1"/>
</dbReference>